<evidence type="ECO:0000313" key="3">
    <source>
        <dbReference type="EMBL" id="GFY07929.1"/>
    </source>
</evidence>
<evidence type="ECO:0000256" key="1">
    <source>
        <dbReference type="SAM" id="MobiDB-lite"/>
    </source>
</evidence>
<evidence type="ECO:0000256" key="2">
    <source>
        <dbReference type="SAM" id="Phobius"/>
    </source>
</evidence>
<name>A0A8X6VHW7_TRICX</name>
<comment type="caution">
    <text evidence="3">The sequence shown here is derived from an EMBL/GenBank/DDBJ whole genome shotgun (WGS) entry which is preliminary data.</text>
</comment>
<sequence length="215" mass="24113">MKVARFNETFPQAELQRIEQAERDAAHRAAKTPECSQARRRRLPSEEDCDLIVLDDMMNNVTSEISQMFTVGSHLLFRNNRDLSQASCFGRQAFPGRGNRKMNRLNRHVHLLHVLAGASPAQRKAILKNASNDQIKTLCEICQNLLSGNIATNNIKKLCSYKRVIRLLADRSVPISRKRKLFTTNRQVGGFLPLVLPAVLSVIGGLVGKSIGKRI</sequence>
<dbReference type="AlphaFoldDB" id="A0A8X6VHW7"/>
<evidence type="ECO:0000313" key="4">
    <source>
        <dbReference type="Proteomes" id="UP000887159"/>
    </source>
</evidence>
<keyword evidence="2" id="KW-0472">Membrane</keyword>
<dbReference type="Proteomes" id="UP000887159">
    <property type="component" value="Unassembled WGS sequence"/>
</dbReference>
<keyword evidence="4" id="KW-1185">Reference proteome</keyword>
<gene>
    <name evidence="3" type="primary">AVEN_75464_1</name>
    <name evidence="3" type="ORF">TNCV_2579611</name>
</gene>
<organism evidence="3 4">
    <name type="scientific">Trichonephila clavipes</name>
    <name type="common">Golden silk orbweaver</name>
    <name type="synonym">Nephila clavipes</name>
    <dbReference type="NCBI Taxonomy" id="2585209"/>
    <lineage>
        <taxon>Eukaryota</taxon>
        <taxon>Metazoa</taxon>
        <taxon>Ecdysozoa</taxon>
        <taxon>Arthropoda</taxon>
        <taxon>Chelicerata</taxon>
        <taxon>Arachnida</taxon>
        <taxon>Araneae</taxon>
        <taxon>Araneomorphae</taxon>
        <taxon>Entelegynae</taxon>
        <taxon>Araneoidea</taxon>
        <taxon>Nephilidae</taxon>
        <taxon>Trichonephila</taxon>
    </lineage>
</organism>
<reference evidence="3" key="1">
    <citation type="submission" date="2020-08" db="EMBL/GenBank/DDBJ databases">
        <title>Multicomponent nature underlies the extraordinary mechanical properties of spider dragline silk.</title>
        <authorList>
            <person name="Kono N."/>
            <person name="Nakamura H."/>
            <person name="Mori M."/>
            <person name="Yoshida Y."/>
            <person name="Ohtoshi R."/>
            <person name="Malay A.D."/>
            <person name="Moran D.A.P."/>
            <person name="Tomita M."/>
            <person name="Numata K."/>
            <person name="Arakawa K."/>
        </authorList>
    </citation>
    <scope>NUCLEOTIDE SEQUENCE</scope>
</reference>
<keyword evidence="2" id="KW-0812">Transmembrane</keyword>
<accession>A0A8X6VHW7</accession>
<keyword evidence="2" id="KW-1133">Transmembrane helix</keyword>
<proteinExistence type="predicted"/>
<protein>
    <submittedName>
        <fullName evidence="3">Uncharacterized protein</fullName>
    </submittedName>
</protein>
<dbReference type="EMBL" id="BMAU01021279">
    <property type="protein sequence ID" value="GFY07929.1"/>
    <property type="molecule type" value="Genomic_DNA"/>
</dbReference>
<feature type="transmembrane region" description="Helical" evidence="2">
    <location>
        <begin position="188"/>
        <end position="208"/>
    </location>
</feature>
<feature type="region of interest" description="Disordered" evidence="1">
    <location>
        <begin position="21"/>
        <end position="42"/>
    </location>
</feature>